<dbReference type="OrthoDB" id="1433117at2759"/>
<protein>
    <submittedName>
        <fullName evidence="1">Uncharacterized protein</fullName>
    </submittedName>
</protein>
<proteinExistence type="predicted"/>
<evidence type="ECO:0000313" key="1">
    <source>
        <dbReference type="EMBL" id="RDX68561.1"/>
    </source>
</evidence>
<dbReference type="Proteomes" id="UP000257109">
    <property type="component" value="Unassembled WGS sequence"/>
</dbReference>
<accession>A0A371ER99</accession>
<dbReference type="AlphaFoldDB" id="A0A371ER99"/>
<name>A0A371ER99_MUCPR</name>
<evidence type="ECO:0000313" key="2">
    <source>
        <dbReference type="Proteomes" id="UP000257109"/>
    </source>
</evidence>
<gene>
    <name evidence="1" type="ORF">CR513_52434</name>
</gene>
<feature type="non-terminal residue" evidence="1">
    <location>
        <position position="1"/>
    </location>
</feature>
<keyword evidence="2" id="KW-1185">Reference proteome</keyword>
<organism evidence="1 2">
    <name type="scientific">Mucuna pruriens</name>
    <name type="common">Velvet bean</name>
    <name type="synonym">Dolichos pruriens</name>
    <dbReference type="NCBI Taxonomy" id="157652"/>
    <lineage>
        <taxon>Eukaryota</taxon>
        <taxon>Viridiplantae</taxon>
        <taxon>Streptophyta</taxon>
        <taxon>Embryophyta</taxon>
        <taxon>Tracheophyta</taxon>
        <taxon>Spermatophyta</taxon>
        <taxon>Magnoliopsida</taxon>
        <taxon>eudicotyledons</taxon>
        <taxon>Gunneridae</taxon>
        <taxon>Pentapetalae</taxon>
        <taxon>rosids</taxon>
        <taxon>fabids</taxon>
        <taxon>Fabales</taxon>
        <taxon>Fabaceae</taxon>
        <taxon>Papilionoideae</taxon>
        <taxon>50 kb inversion clade</taxon>
        <taxon>NPAAA clade</taxon>
        <taxon>indigoferoid/millettioid clade</taxon>
        <taxon>Phaseoleae</taxon>
        <taxon>Mucuna</taxon>
    </lineage>
</organism>
<sequence>MDAAIPVEIGEPSPRALFFQLAQNEEEIRANLDLLQEVREVAHIKEVTTKTSSPTIQYKGDLVLRRVLKDNTSNKLTPNWEGPYKIIEEVGKGTFWLEHLEGKKVPLTYNMTSLRMMFSQAKCKKPKRPEIGSQPMIPQAPKDLREAIYQ</sequence>
<comment type="caution">
    <text evidence="1">The sequence shown here is derived from an EMBL/GenBank/DDBJ whole genome shotgun (WGS) entry which is preliminary data.</text>
</comment>
<dbReference type="EMBL" id="QJKJ01012473">
    <property type="protein sequence ID" value="RDX68561.1"/>
    <property type="molecule type" value="Genomic_DNA"/>
</dbReference>
<reference evidence="1" key="1">
    <citation type="submission" date="2018-05" db="EMBL/GenBank/DDBJ databases">
        <title>Draft genome of Mucuna pruriens seed.</title>
        <authorList>
            <person name="Nnadi N.E."/>
            <person name="Vos R."/>
            <person name="Hasami M.H."/>
            <person name="Devisetty U.K."/>
            <person name="Aguiy J.C."/>
        </authorList>
    </citation>
    <scope>NUCLEOTIDE SEQUENCE [LARGE SCALE GENOMIC DNA]</scope>
    <source>
        <strain evidence="1">JCA_2017</strain>
    </source>
</reference>